<dbReference type="AlphaFoldDB" id="A0A443SBX9"/>
<dbReference type="Gene3D" id="3.40.50.300">
    <property type="entry name" value="P-loop containing nucleotide triphosphate hydrolases"/>
    <property type="match status" value="1"/>
</dbReference>
<evidence type="ECO:0000256" key="8">
    <source>
        <dbReference type="ARBA" id="ARBA00023136"/>
    </source>
</evidence>
<dbReference type="InterPro" id="IPR043926">
    <property type="entry name" value="ABCG_dom"/>
</dbReference>
<feature type="transmembrane region" description="Helical" evidence="9">
    <location>
        <begin position="518"/>
        <end position="542"/>
    </location>
</feature>
<dbReference type="InterPro" id="IPR003439">
    <property type="entry name" value="ABC_transporter-like_ATP-bd"/>
</dbReference>
<proteinExistence type="inferred from homology"/>
<keyword evidence="12" id="KW-1185">Reference proteome</keyword>
<dbReference type="SMART" id="SM00382">
    <property type="entry name" value="AAA"/>
    <property type="match status" value="1"/>
</dbReference>
<dbReference type="InterPro" id="IPR050352">
    <property type="entry name" value="ABCG_transporters"/>
</dbReference>
<keyword evidence="8 9" id="KW-0472">Membrane</keyword>
<name>A0A443SBX9_9ACAR</name>
<feature type="transmembrane region" description="Helical" evidence="9">
    <location>
        <begin position="548"/>
        <end position="568"/>
    </location>
</feature>
<protein>
    <submittedName>
        <fullName evidence="11">ABC transporter-like protein 12</fullName>
    </submittedName>
</protein>
<evidence type="ECO:0000259" key="10">
    <source>
        <dbReference type="PROSITE" id="PS50893"/>
    </source>
</evidence>
<dbReference type="EMBL" id="NCKV01004171">
    <property type="protein sequence ID" value="RWS25000.1"/>
    <property type="molecule type" value="Genomic_DNA"/>
</dbReference>
<dbReference type="GO" id="GO:0140359">
    <property type="term" value="F:ABC-type transporter activity"/>
    <property type="evidence" value="ECO:0007669"/>
    <property type="project" value="InterPro"/>
</dbReference>
<dbReference type="InterPro" id="IPR017871">
    <property type="entry name" value="ABC_transporter-like_CS"/>
</dbReference>
<dbReference type="InterPro" id="IPR027417">
    <property type="entry name" value="P-loop_NTPase"/>
</dbReference>
<dbReference type="Pfam" id="PF19055">
    <property type="entry name" value="ABC2_membrane_7"/>
    <property type="match status" value="1"/>
</dbReference>
<reference evidence="11 12" key="1">
    <citation type="journal article" date="2018" name="Gigascience">
        <title>Genomes of trombidid mites reveal novel predicted allergens and laterally-transferred genes associated with secondary metabolism.</title>
        <authorList>
            <person name="Dong X."/>
            <person name="Chaisiri K."/>
            <person name="Xia D."/>
            <person name="Armstrong S.D."/>
            <person name="Fang Y."/>
            <person name="Donnelly M.J."/>
            <person name="Kadowaki T."/>
            <person name="McGarry J.W."/>
            <person name="Darby A.C."/>
            <person name="Makepeace B.L."/>
        </authorList>
    </citation>
    <scope>NUCLEOTIDE SEQUENCE [LARGE SCALE GENOMIC DNA]</scope>
    <source>
        <strain evidence="11">UoL-UT</strain>
    </source>
</reference>
<keyword evidence="6" id="KW-0067">ATP-binding</keyword>
<evidence type="ECO:0000256" key="4">
    <source>
        <dbReference type="ARBA" id="ARBA00022692"/>
    </source>
</evidence>
<gene>
    <name evidence="11" type="ORF">B4U80_11097</name>
</gene>
<dbReference type="InterPro" id="IPR003593">
    <property type="entry name" value="AAA+_ATPase"/>
</dbReference>
<dbReference type="PANTHER" id="PTHR48041:SF78">
    <property type="entry name" value="ABC TRANSPORTER EXPRESSED IN TRACHEA, ISOFORM A"/>
    <property type="match status" value="1"/>
</dbReference>
<dbReference type="PROSITE" id="PS00211">
    <property type="entry name" value="ABC_TRANSPORTER_1"/>
    <property type="match status" value="1"/>
</dbReference>
<feature type="transmembrane region" description="Helical" evidence="9">
    <location>
        <begin position="377"/>
        <end position="397"/>
    </location>
</feature>
<keyword evidence="7 9" id="KW-1133">Transmembrane helix</keyword>
<feature type="transmembrane region" description="Helical" evidence="9">
    <location>
        <begin position="482"/>
        <end position="506"/>
    </location>
</feature>
<feature type="domain" description="ABC transporter" evidence="10">
    <location>
        <begin position="48"/>
        <end position="300"/>
    </location>
</feature>
<evidence type="ECO:0000256" key="7">
    <source>
        <dbReference type="ARBA" id="ARBA00022989"/>
    </source>
</evidence>
<evidence type="ECO:0000256" key="5">
    <source>
        <dbReference type="ARBA" id="ARBA00022741"/>
    </source>
</evidence>
<dbReference type="STRING" id="299467.A0A443SBX9"/>
<sequence>MGGDNRVRSVDIKNEQIKEDANERSAGYTVTWNNLSYTVSNNIFQRLLAMIQGIKVSKKKLIVKNVSGCFNSGELVAMMGPSGAGKSTLLDALVGRKVLGREGTVLCNRGSNLTLAFIPQTDAFFQVLTVREVIMFAAKLKLATKLLEEKNDWASRVRVGNSSGAKLKSRKYIPQLTEELLKQFGLEKCADNRISVCSGGQLKRLSVAQEMVVRPDILVLDEPTSGLDSTSCQQLILYLRQLTEEAQPTTVIATIHQPSYRVFTLFHRLYVLSSEGKCIYEGEPTAVVEYLSKFGLNCPAFYNPAEYIMEVACADFGTEVMDALSNAHDINFQQSLQNLNSPGVDLNELTKPKKYPKLSHFWTLTKRSFLITARDPWLFGLRLVMYTLTAVYVGFLYGTEIGKKGGCPPDIDADFDPKELEDIQRHTKVEVDTVVDNTGNIYFSLMFILFTSMMATVLVFPLEMQAFVKEKNNGWYGVGNYFLGKTMADVPFQIGFTTFYVVVTYIMNNQIPEFGRLIAYLTVLILTGLIAQSQGLLIGAFTMTNVTAGVYISPITAIPMLLYSGFFFKLSAMPIYHYVLMLTTYLKFSFSASLNAIYGFRRCGVEAEVTIVAARESLVDWFSSMLGVVSEQEMKESNNTITSTGVTSKFVDSIVKLIAGDYISDDGIVASLVLIYFEVEKSIFWVDLFVLIFWLIFMRTLAYLVIRWKVNKKQ</sequence>
<evidence type="ECO:0000256" key="1">
    <source>
        <dbReference type="ARBA" id="ARBA00004141"/>
    </source>
</evidence>
<evidence type="ECO:0000256" key="9">
    <source>
        <dbReference type="SAM" id="Phobius"/>
    </source>
</evidence>
<feature type="transmembrane region" description="Helical" evidence="9">
    <location>
        <begin position="683"/>
        <end position="706"/>
    </location>
</feature>
<evidence type="ECO:0000313" key="11">
    <source>
        <dbReference type="EMBL" id="RWS25000.1"/>
    </source>
</evidence>
<comment type="subcellular location">
    <subcellularLocation>
        <location evidence="1">Membrane</location>
        <topology evidence="1">Multi-pass membrane protein</topology>
    </subcellularLocation>
</comment>
<organism evidence="11 12">
    <name type="scientific">Leptotrombidium deliense</name>
    <dbReference type="NCBI Taxonomy" id="299467"/>
    <lineage>
        <taxon>Eukaryota</taxon>
        <taxon>Metazoa</taxon>
        <taxon>Ecdysozoa</taxon>
        <taxon>Arthropoda</taxon>
        <taxon>Chelicerata</taxon>
        <taxon>Arachnida</taxon>
        <taxon>Acari</taxon>
        <taxon>Acariformes</taxon>
        <taxon>Trombidiformes</taxon>
        <taxon>Prostigmata</taxon>
        <taxon>Anystina</taxon>
        <taxon>Parasitengona</taxon>
        <taxon>Trombiculoidea</taxon>
        <taxon>Trombiculidae</taxon>
        <taxon>Leptotrombidium</taxon>
    </lineage>
</organism>
<comment type="similarity">
    <text evidence="2">Belongs to the ABC transporter superfamily. ABCG family. Eye pigment precursor importer (TC 3.A.1.204) subfamily.</text>
</comment>
<dbReference type="VEuPathDB" id="VectorBase:LDEU007040"/>
<feature type="transmembrane region" description="Helical" evidence="9">
    <location>
        <begin position="441"/>
        <end position="462"/>
    </location>
</feature>
<dbReference type="Pfam" id="PF01061">
    <property type="entry name" value="ABC2_membrane"/>
    <property type="match status" value="1"/>
</dbReference>
<evidence type="ECO:0000256" key="6">
    <source>
        <dbReference type="ARBA" id="ARBA00022840"/>
    </source>
</evidence>
<comment type="caution">
    <text evidence="11">The sequence shown here is derived from an EMBL/GenBank/DDBJ whole genome shotgun (WGS) entry which is preliminary data.</text>
</comment>
<keyword evidence="4 9" id="KW-0812">Transmembrane</keyword>
<accession>A0A443SBX9</accession>
<dbReference type="PROSITE" id="PS50893">
    <property type="entry name" value="ABC_TRANSPORTER_2"/>
    <property type="match status" value="1"/>
</dbReference>
<evidence type="ECO:0000256" key="3">
    <source>
        <dbReference type="ARBA" id="ARBA00022448"/>
    </source>
</evidence>
<dbReference type="PANTHER" id="PTHR48041">
    <property type="entry name" value="ABC TRANSPORTER G FAMILY MEMBER 28"/>
    <property type="match status" value="1"/>
</dbReference>
<keyword evidence="5" id="KW-0547">Nucleotide-binding</keyword>
<dbReference type="InterPro" id="IPR013525">
    <property type="entry name" value="ABC2_TM"/>
</dbReference>
<dbReference type="GO" id="GO:0005524">
    <property type="term" value="F:ATP binding"/>
    <property type="evidence" value="ECO:0007669"/>
    <property type="project" value="UniProtKB-KW"/>
</dbReference>
<evidence type="ECO:0000256" key="2">
    <source>
        <dbReference type="ARBA" id="ARBA00005814"/>
    </source>
</evidence>
<dbReference type="Proteomes" id="UP000288716">
    <property type="component" value="Unassembled WGS sequence"/>
</dbReference>
<keyword evidence="3" id="KW-0813">Transport</keyword>
<dbReference type="OrthoDB" id="66620at2759"/>
<dbReference type="Pfam" id="PF00005">
    <property type="entry name" value="ABC_tran"/>
    <property type="match status" value="1"/>
</dbReference>
<feature type="transmembrane region" description="Helical" evidence="9">
    <location>
        <begin position="575"/>
        <end position="598"/>
    </location>
</feature>
<dbReference type="GO" id="GO:0016887">
    <property type="term" value="F:ATP hydrolysis activity"/>
    <property type="evidence" value="ECO:0007669"/>
    <property type="project" value="InterPro"/>
</dbReference>
<dbReference type="GO" id="GO:0005886">
    <property type="term" value="C:plasma membrane"/>
    <property type="evidence" value="ECO:0007669"/>
    <property type="project" value="TreeGrafter"/>
</dbReference>
<dbReference type="SUPFAM" id="SSF52540">
    <property type="entry name" value="P-loop containing nucleoside triphosphate hydrolases"/>
    <property type="match status" value="1"/>
</dbReference>
<evidence type="ECO:0000313" key="12">
    <source>
        <dbReference type="Proteomes" id="UP000288716"/>
    </source>
</evidence>